<reference evidence="2" key="1">
    <citation type="submission" date="2020-02" db="EMBL/GenBank/DDBJ databases">
        <authorList>
            <person name="Meier V. D."/>
        </authorList>
    </citation>
    <scope>NUCLEOTIDE SEQUENCE</scope>
    <source>
        <strain evidence="2">AVDCRST_MAG19</strain>
    </source>
</reference>
<dbReference type="InterPro" id="IPR036291">
    <property type="entry name" value="NAD(P)-bd_dom_sf"/>
</dbReference>
<dbReference type="InterPro" id="IPR001509">
    <property type="entry name" value="Epimerase_deHydtase"/>
</dbReference>
<feature type="domain" description="NAD-dependent epimerase/dehydratase" evidence="1">
    <location>
        <begin position="3"/>
        <end position="168"/>
    </location>
</feature>
<dbReference type="EMBL" id="CADCWL010000265">
    <property type="protein sequence ID" value="CAA9587050.1"/>
    <property type="molecule type" value="Genomic_DNA"/>
</dbReference>
<dbReference type="Pfam" id="PF01370">
    <property type="entry name" value="Epimerase"/>
    <property type="match status" value="1"/>
</dbReference>
<evidence type="ECO:0000313" key="2">
    <source>
        <dbReference type="EMBL" id="CAA9587050.1"/>
    </source>
</evidence>
<keyword evidence="2" id="KW-0413">Isomerase</keyword>
<dbReference type="PANTHER" id="PTHR43245:SF54">
    <property type="entry name" value="BLL0593 PROTEIN"/>
    <property type="match status" value="1"/>
</dbReference>
<name>A0A6J4VVX3_9BACT</name>
<organism evidence="2">
    <name type="scientific">uncultured Thermomicrobiales bacterium</name>
    <dbReference type="NCBI Taxonomy" id="1645740"/>
    <lineage>
        <taxon>Bacteria</taxon>
        <taxon>Pseudomonadati</taxon>
        <taxon>Thermomicrobiota</taxon>
        <taxon>Thermomicrobia</taxon>
        <taxon>Thermomicrobiales</taxon>
        <taxon>environmental samples</taxon>
    </lineage>
</organism>
<dbReference type="InterPro" id="IPR050177">
    <property type="entry name" value="Lipid_A_modif_metabolic_enz"/>
</dbReference>
<dbReference type="AlphaFoldDB" id="A0A6J4VVX3"/>
<proteinExistence type="predicted"/>
<sequence>MRVLITGASGTLGRALAPMLAEAGHEPVLFDIRPLETRHRFVAGDVRRLEDVRRAVAGTGFVVHTAAIHGIHLKDHTPQQFHDLNLTGTFNTWEAAAGAGVEGLVFSSTMGVYGASRTLQGDGAVAVLREDTPLLPNDVYGYTKVAGEEMCRYHGRKHGIPSVALRYGMFVPEPFFREGIRLLYGGVDALDVARSVMAAMDALLAGTIRWGAFNIESPLPFAEADGPGLRRDPIRVVDAYYPGAGDLLRGCGVEQLAPITEYFPMQRAEAELGFRPERDFGGWLEELRARPEERAETSPPWP</sequence>
<dbReference type="Gene3D" id="3.40.50.720">
    <property type="entry name" value="NAD(P)-binding Rossmann-like Domain"/>
    <property type="match status" value="1"/>
</dbReference>
<gene>
    <name evidence="2" type="ORF">AVDCRST_MAG19-5016</name>
</gene>
<dbReference type="EC" id="5.1.3.2" evidence="2"/>
<dbReference type="GO" id="GO:0003978">
    <property type="term" value="F:UDP-glucose 4-epimerase activity"/>
    <property type="evidence" value="ECO:0007669"/>
    <property type="project" value="UniProtKB-EC"/>
</dbReference>
<accession>A0A6J4VVX3</accession>
<dbReference type="SUPFAM" id="SSF51735">
    <property type="entry name" value="NAD(P)-binding Rossmann-fold domains"/>
    <property type="match status" value="1"/>
</dbReference>
<protein>
    <submittedName>
        <fullName evidence="2">UDP-glucose 4-epimerase</fullName>
        <ecNumber evidence="2">5.1.3.2</ecNumber>
    </submittedName>
</protein>
<evidence type="ECO:0000259" key="1">
    <source>
        <dbReference type="Pfam" id="PF01370"/>
    </source>
</evidence>
<dbReference type="PANTHER" id="PTHR43245">
    <property type="entry name" value="BIFUNCTIONAL POLYMYXIN RESISTANCE PROTEIN ARNA"/>
    <property type="match status" value="1"/>
</dbReference>